<dbReference type="PANTHER" id="PTHR34136:SF1">
    <property type="entry name" value="UDP-N-ACETYL-D-MANNOSAMINURONIC ACID TRANSFERASE"/>
    <property type="match status" value="1"/>
</dbReference>
<dbReference type="STRING" id="1403537.Q428_12225"/>
<evidence type="ECO:0000313" key="7">
    <source>
        <dbReference type="Proteomes" id="UP000019681"/>
    </source>
</evidence>
<dbReference type="InterPro" id="IPR034714">
    <property type="entry name" value="TagA_TarA"/>
</dbReference>
<evidence type="ECO:0000256" key="1">
    <source>
        <dbReference type="ARBA" id="ARBA00022676"/>
    </source>
</evidence>
<sequence length="240" mass="27197">MEKENYLGVDVCKTDMEGVLDEIDEIVRERRPSFIVAINPEKIMKAIKDEKLKNLLNSAAIQIADGVGVVIASKLKGGKIKSRVTGIDLMQNICKRSAEKGYRVFLLGAKPGVAERAAEILRERYKGINIVGIRDGYFKDENELLGYIEDKNPDVMFVAMGSPAQELFITRNMDRLKIPVSMGVGGSYDVICGNIPRAPKWMCSMGLEWLFRLIKEPWRYKRMMVLPLFFVKVLFNKDKS</sequence>
<comment type="similarity">
    <text evidence="5">Belongs to the glycosyltransferase 26 family. TagA/TarA subfamily.</text>
</comment>
<evidence type="ECO:0000313" key="6">
    <source>
        <dbReference type="EMBL" id="EYE87633.1"/>
    </source>
</evidence>
<dbReference type="GO" id="GO:0071555">
    <property type="term" value="P:cell wall organization"/>
    <property type="evidence" value="ECO:0007669"/>
    <property type="project" value="UniProtKB-KW"/>
</dbReference>
<dbReference type="Pfam" id="PF03808">
    <property type="entry name" value="Glyco_tran_WecG"/>
    <property type="match status" value="1"/>
</dbReference>
<dbReference type="HAMAP" id="MF_02070">
    <property type="entry name" value="TagA_TarA"/>
    <property type="match status" value="1"/>
</dbReference>
<evidence type="ECO:0000256" key="5">
    <source>
        <dbReference type="HAMAP-Rule" id="MF_02070"/>
    </source>
</evidence>
<evidence type="ECO:0000256" key="4">
    <source>
        <dbReference type="ARBA" id="ARBA00023316"/>
    </source>
</evidence>
<dbReference type="GO" id="GO:0047244">
    <property type="term" value="F:N-acetylglucosaminyldiphosphoundecaprenol N-acetyl-beta-D-mannosaminyltransferase activity"/>
    <property type="evidence" value="ECO:0007669"/>
    <property type="project" value="UniProtKB-UniRule"/>
</dbReference>
<dbReference type="EC" id="2.4.1.187" evidence="5"/>
<comment type="catalytic activity">
    <reaction evidence="5">
        <text>UDP-N-acetyl-alpha-D-mannosamine + N-acetyl-alpha-D-glucosaminyl-di-trans,octa-cis-undecaprenyl diphosphate = N-acetyl-beta-D-mannosaminyl-(1-&gt;4)-N-acetyl-alpha-D-glucosaminyl di-trans,octa-cis-undecaprenyl diphosphate + UDP + H(+)</text>
        <dbReference type="Rhea" id="RHEA:16053"/>
        <dbReference type="ChEBI" id="CHEBI:15378"/>
        <dbReference type="ChEBI" id="CHEBI:58223"/>
        <dbReference type="ChEBI" id="CHEBI:62959"/>
        <dbReference type="ChEBI" id="CHEBI:68623"/>
        <dbReference type="ChEBI" id="CHEBI:132210"/>
        <dbReference type="EC" id="2.4.1.187"/>
    </reaction>
</comment>
<dbReference type="CDD" id="cd06533">
    <property type="entry name" value="Glyco_transf_WecG_TagA"/>
    <property type="match status" value="1"/>
</dbReference>
<dbReference type="GO" id="GO:0019350">
    <property type="term" value="P:teichoic acid biosynthetic process"/>
    <property type="evidence" value="ECO:0007669"/>
    <property type="project" value="UniProtKB-UniRule"/>
</dbReference>
<dbReference type="InterPro" id="IPR004629">
    <property type="entry name" value="WecG_TagA_CpsF"/>
</dbReference>
<reference evidence="6 7" key="1">
    <citation type="journal article" date="2014" name="Genome Announc.">
        <title>Draft Genome Sequence of Fervidicella metallireducens Strain AeBT, an Iron-Reducing Thermoanaerobe from the Great Artesian Basin.</title>
        <authorList>
            <person name="Patel B.K."/>
        </authorList>
    </citation>
    <scope>NUCLEOTIDE SEQUENCE [LARGE SCALE GENOMIC DNA]</scope>
    <source>
        <strain evidence="6 7">AeB</strain>
    </source>
</reference>
<keyword evidence="4 5" id="KW-0961">Cell wall biogenesis/degradation</keyword>
<dbReference type="Proteomes" id="UP000019681">
    <property type="component" value="Unassembled WGS sequence"/>
</dbReference>
<keyword evidence="7" id="KW-1185">Reference proteome</keyword>
<dbReference type="RefSeq" id="WP_035381127.1">
    <property type="nucleotide sequence ID" value="NZ_AZQP01000044.1"/>
</dbReference>
<evidence type="ECO:0000256" key="3">
    <source>
        <dbReference type="ARBA" id="ARBA00022944"/>
    </source>
</evidence>
<comment type="caution">
    <text evidence="6">The sequence shown here is derived from an EMBL/GenBank/DDBJ whole genome shotgun (WGS) entry which is preliminary data.</text>
</comment>
<name>A0A017RSA7_9CLOT</name>
<dbReference type="NCBIfam" id="TIGR00696">
    <property type="entry name" value="wecG_tagA_cpsF"/>
    <property type="match status" value="1"/>
</dbReference>
<dbReference type="AlphaFoldDB" id="A0A017RSA7"/>
<keyword evidence="3 5" id="KW-0777">Teichoic acid biosynthesis</keyword>
<keyword evidence="1 5" id="KW-0328">Glycosyltransferase</keyword>
<dbReference type="EMBL" id="AZQP01000044">
    <property type="protein sequence ID" value="EYE87633.1"/>
    <property type="molecule type" value="Genomic_DNA"/>
</dbReference>
<accession>A0A017RSA7</accession>
<gene>
    <name evidence="6" type="ORF">Q428_12225</name>
</gene>
<dbReference type="UniPathway" id="UPA00632"/>
<comment type="pathway">
    <text evidence="5">Cell wall biogenesis; teichoic acid biosynthesis.</text>
</comment>
<dbReference type="OrthoDB" id="9771846at2"/>
<evidence type="ECO:0000256" key="2">
    <source>
        <dbReference type="ARBA" id="ARBA00022679"/>
    </source>
</evidence>
<organism evidence="6 7">
    <name type="scientific">Fervidicella metallireducens AeB</name>
    <dbReference type="NCBI Taxonomy" id="1403537"/>
    <lineage>
        <taxon>Bacteria</taxon>
        <taxon>Bacillati</taxon>
        <taxon>Bacillota</taxon>
        <taxon>Clostridia</taxon>
        <taxon>Eubacteriales</taxon>
        <taxon>Clostridiaceae</taxon>
        <taxon>Fervidicella</taxon>
    </lineage>
</organism>
<keyword evidence="2 5" id="KW-0808">Transferase</keyword>
<proteinExistence type="inferred from homology"/>
<protein>
    <recommendedName>
        <fullName evidence="5">N-acetylglucosaminyldiphosphoundecaprenol N-acetyl-beta-D-mannosaminyltransferase</fullName>
        <ecNumber evidence="5">2.4.1.187</ecNumber>
    </recommendedName>
    <alternativeName>
        <fullName evidence="5">N-acetylmannosaminyltransferase</fullName>
    </alternativeName>
    <alternativeName>
        <fullName evidence="5">UDP-N-acetylmannosamine transferase</fullName>
    </alternativeName>
    <alternativeName>
        <fullName evidence="5">UDP-N-acetylmannosamine:N-acetylglucosaminyl pyrophosphorylundecaprenol N-acetylmannosaminyltransferase</fullName>
    </alternativeName>
</protein>
<comment type="function">
    <text evidence="5">Catalyzes the conversion of GlcNAc-PP-undecaprenol into ManNAc-GlcNAc-PP-undecaprenol, the first committed lipid intermediate in the de novo synthesis of teichoic acid.</text>
</comment>
<dbReference type="PANTHER" id="PTHR34136">
    <property type="match status" value="1"/>
</dbReference>